<evidence type="ECO:0000313" key="2">
    <source>
        <dbReference type="EMBL" id="PZX04572.1"/>
    </source>
</evidence>
<feature type="transmembrane region" description="Helical" evidence="1">
    <location>
        <begin position="218"/>
        <end position="241"/>
    </location>
</feature>
<sequence length="352" mass="37401">MKKSFQIGSAFIGIIVGAGFASGQEILQFFSSFGYVGIAGSILATILFAFLGMNLTQLGSRLQTTSHKDVIYHICGRYLGAFVDVIITFFLFGVTVVMFSGAGAIFEEQFGLPAIAGSLFMAVITIATVTLNVQKVIGLISAVTPFLLVMVVVIAAYSLYHFDPSSIDMDAAVAKTSPAASNWIMGALLYVSYNIAAGVAMITVIGGTVKDQKVAGRGGIIGGLGLGLLIILINITMLTQMDKIADVAMPMITLSNEIHPVVGFIMAIVLIGMIYNTAVAMLYAFSARVVKPEKPSFKLFTILFGAIAFIASFLGFVNLVGTVYPITGYLGFLLIAAIIVSWVMYKRKGTKV</sequence>
<feature type="transmembrane region" description="Helical" evidence="1">
    <location>
        <begin position="76"/>
        <end position="98"/>
    </location>
</feature>
<dbReference type="Proteomes" id="UP000248646">
    <property type="component" value="Unassembled WGS sequence"/>
</dbReference>
<dbReference type="AlphaFoldDB" id="A0A2W7N555"/>
<proteinExistence type="predicted"/>
<dbReference type="RefSeq" id="WP_111439720.1">
    <property type="nucleotide sequence ID" value="NZ_QKZI01000004.1"/>
</dbReference>
<protein>
    <submittedName>
        <fullName evidence="2">Putative membrane protein YkvI</fullName>
    </submittedName>
</protein>
<dbReference type="OrthoDB" id="4424890at2"/>
<evidence type="ECO:0000313" key="3">
    <source>
        <dbReference type="Proteomes" id="UP000248646"/>
    </source>
</evidence>
<keyword evidence="1" id="KW-0472">Membrane</keyword>
<dbReference type="InterPro" id="IPR038728">
    <property type="entry name" value="YkvI-like"/>
</dbReference>
<accession>A0A2W7N555</accession>
<evidence type="ECO:0000256" key="1">
    <source>
        <dbReference type="SAM" id="Phobius"/>
    </source>
</evidence>
<dbReference type="PANTHER" id="PTHR37814:SF1">
    <property type="entry name" value="MEMBRANE PROTEIN"/>
    <property type="match status" value="1"/>
</dbReference>
<feature type="transmembrane region" description="Helical" evidence="1">
    <location>
        <begin position="297"/>
        <end position="320"/>
    </location>
</feature>
<organism evidence="2 3">
    <name type="scientific">Psychrobacillus insolitus</name>
    <dbReference type="NCBI Taxonomy" id="1461"/>
    <lineage>
        <taxon>Bacteria</taxon>
        <taxon>Bacillati</taxon>
        <taxon>Bacillota</taxon>
        <taxon>Bacilli</taxon>
        <taxon>Bacillales</taxon>
        <taxon>Bacillaceae</taxon>
        <taxon>Psychrobacillus</taxon>
    </lineage>
</organism>
<reference evidence="2 3" key="1">
    <citation type="submission" date="2018-06" db="EMBL/GenBank/DDBJ databases">
        <title>Genomic Encyclopedia of Type Strains, Phase IV (KMG-IV): sequencing the most valuable type-strain genomes for metagenomic binning, comparative biology and taxonomic classification.</title>
        <authorList>
            <person name="Goeker M."/>
        </authorList>
    </citation>
    <scope>NUCLEOTIDE SEQUENCE [LARGE SCALE GENOMIC DNA]</scope>
    <source>
        <strain evidence="2 3">DSM 5</strain>
    </source>
</reference>
<keyword evidence="3" id="KW-1185">Reference proteome</keyword>
<feature type="transmembrane region" description="Helical" evidence="1">
    <location>
        <begin position="33"/>
        <end position="55"/>
    </location>
</feature>
<dbReference type="PANTHER" id="PTHR37814">
    <property type="entry name" value="CONSERVED MEMBRANE PROTEIN"/>
    <property type="match status" value="1"/>
</dbReference>
<feature type="transmembrane region" description="Helical" evidence="1">
    <location>
        <begin position="180"/>
        <end position="206"/>
    </location>
</feature>
<comment type="caution">
    <text evidence="2">The sequence shown here is derived from an EMBL/GenBank/DDBJ whole genome shotgun (WGS) entry which is preliminary data.</text>
</comment>
<dbReference type="EMBL" id="QKZI01000004">
    <property type="protein sequence ID" value="PZX04572.1"/>
    <property type="molecule type" value="Genomic_DNA"/>
</dbReference>
<feature type="transmembrane region" description="Helical" evidence="1">
    <location>
        <begin position="261"/>
        <end position="285"/>
    </location>
</feature>
<feature type="transmembrane region" description="Helical" evidence="1">
    <location>
        <begin position="326"/>
        <end position="345"/>
    </location>
</feature>
<feature type="transmembrane region" description="Helical" evidence="1">
    <location>
        <begin position="136"/>
        <end position="160"/>
    </location>
</feature>
<name>A0A2W7N555_9BACI</name>
<feature type="transmembrane region" description="Helical" evidence="1">
    <location>
        <begin position="110"/>
        <end position="129"/>
    </location>
</feature>
<keyword evidence="1" id="KW-1133">Transmembrane helix</keyword>
<keyword evidence="1" id="KW-0812">Transmembrane</keyword>
<gene>
    <name evidence="2" type="ORF">C7437_10484</name>
</gene>